<keyword evidence="2" id="KW-0540">Nuclease</keyword>
<dbReference type="GO" id="GO:0016787">
    <property type="term" value="F:hydrolase activity"/>
    <property type="evidence" value="ECO:0007669"/>
    <property type="project" value="UniProtKB-KW"/>
</dbReference>
<proteinExistence type="inferred from homology"/>
<keyword evidence="2" id="KW-0378">Hydrolase</keyword>
<dbReference type="GO" id="GO:0004519">
    <property type="term" value="F:endonuclease activity"/>
    <property type="evidence" value="ECO:0007669"/>
    <property type="project" value="UniProtKB-UniRule"/>
</dbReference>
<comment type="caution">
    <text evidence="3">The sequence shown here is derived from an EMBL/GenBank/DDBJ whole genome shotgun (WGS) entry which is preliminary data.</text>
</comment>
<dbReference type="GO" id="GO:0051607">
    <property type="term" value="P:defense response to virus"/>
    <property type="evidence" value="ECO:0007669"/>
    <property type="project" value="UniProtKB-UniRule"/>
</dbReference>
<evidence type="ECO:0000313" key="4">
    <source>
        <dbReference type="Proteomes" id="UP000238573"/>
    </source>
</evidence>
<dbReference type="Pfam" id="PF09704">
    <property type="entry name" value="Cas_Cas5d"/>
    <property type="match status" value="1"/>
</dbReference>
<dbReference type="GO" id="GO:0043571">
    <property type="term" value="P:maintenance of CRISPR repeat elements"/>
    <property type="evidence" value="ECO:0007669"/>
    <property type="project" value="UniProtKB-UniRule"/>
</dbReference>
<comment type="similarity">
    <text evidence="2">Belongs to the CRISPR-associated protein Cas5 family. Subtype I-C/Dvulg subfamily.</text>
</comment>
<dbReference type="EC" id="3.1.-.-" evidence="2"/>
<keyword evidence="2" id="KW-0255">Endonuclease</keyword>
<dbReference type="NCBIfam" id="TIGR02593">
    <property type="entry name" value="CRISPR_cas5"/>
    <property type="match status" value="1"/>
</dbReference>
<dbReference type="InterPro" id="IPR021124">
    <property type="entry name" value="CRISPR-assoc_prot_Cas5"/>
</dbReference>
<dbReference type="PIRSF" id="PIRSF029950">
    <property type="entry name" value="Cas_CT1134"/>
    <property type="match status" value="1"/>
</dbReference>
<reference evidence="3 4" key="1">
    <citation type="journal article" date="1993" name="J. Dent. Res.">
        <title>The isolation and characterization of milleri group streptococci from dental periapical abscesses.</title>
        <authorList>
            <person name="Fisher L.E."/>
            <person name="Russell R.R."/>
        </authorList>
    </citation>
    <scope>NUCLEOTIDE SEQUENCE [LARGE SCALE GENOMIC DNA]</scope>
    <source>
        <strain evidence="3 4">OUP21</strain>
    </source>
</reference>
<keyword evidence="2" id="KW-0694">RNA-binding</keyword>
<keyword evidence="1 2" id="KW-0051">Antiviral defense</keyword>
<dbReference type="Proteomes" id="UP000238573">
    <property type="component" value="Unassembled WGS sequence"/>
</dbReference>
<dbReference type="AlphaFoldDB" id="A0A2T0GA05"/>
<name>A0A2T0GA05_STRAP</name>
<dbReference type="Gene3D" id="3.30.70.2660">
    <property type="match status" value="1"/>
</dbReference>
<dbReference type="NCBIfam" id="TIGR01876">
    <property type="entry name" value="cas_Cas5d"/>
    <property type="match status" value="1"/>
</dbReference>
<accession>A0A2T0GA05</accession>
<dbReference type="GO" id="GO:0003723">
    <property type="term" value="F:RNA binding"/>
    <property type="evidence" value="ECO:0007669"/>
    <property type="project" value="UniProtKB-UniRule"/>
</dbReference>
<evidence type="ECO:0000313" key="3">
    <source>
        <dbReference type="EMBL" id="PRT72878.1"/>
    </source>
</evidence>
<dbReference type="EMBL" id="PVSZ01000001">
    <property type="protein sequence ID" value="PRT72878.1"/>
    <property type="molecule type" value="Genomic_DNA"/>
</dbReference>
<evidence type="ECO:0000256" key="2">
    <source>
        <dbReference type="PIRNR" id="PIRNR029950"/>
    </source>
</evidence>
<protein>
    <recommendedName>
        <fullName evidence="2">pre-crRNA processing endonuclease</fullName>
        <ecNumber evidence="2">3.1.-.-</ecNumber>
    </recommendedName>
</protein>
<dbReference type="InterPro" id="IPR013422">
    <property type="entry name" value="CRISPR-assoc_prot_Cas5_N"/>
</dbReference>
<organism evidence="3 4">
    <name type="scientific">Streptococcus anginosus</name>
    <dbReference type="NCBI Taxonomy" id="1328"/>
    <lineage>
        <taxon>Bacteria</taxon>
        <taxon>Bacillati</taxon>
        <taxon>Bacillota</taxon>
        <taxon>Bacilli</taxon>
        <taxon>Lactobacillales</taxon>
        <taxon>Streptococcaceae</taxon>
        <taxon>Streptococcus</taxon>
        <taxon>Streptococcus anginosus group</taxon>
    </lineage>
</organism>
<comment type="function">
    <text evidence="2">CRISPR (clustered regularly interspaced short palindromic repeat) is an adaptive immune system that provides protection against mobile genetic elements (viruses, transposable elements and conjugative plasmids). CRISPR clusters contain spacers, sequences complementary to antecedent mobile elements, and target invading nucleic acids. CRISPR clusters are transcribed and processed into CRISPR RNA (crRNA).</text>
</comment>
<evidence type="ECO:0000256" key="1">
    <source>
        <dbReference type="ARBA" id="ARBA00023118"/>
    </source>
</evidence>
<gene>
    <name evidence="3" type="primary">cas5c</name>
    <name evidence="3" type="ORF">C6A27_00030</name>
</gene>
<dbReference type="InterPro" id="IPR010155">
    <property type="entry name" value="CRISPR-assoc_prot_Cas5d"/>
</dbReference>
<sequence length="247" mass="28732">MTLYRSRNFYARIRGDRALFTNPATKGGSERSSYSVPTRQALQGIVDGIYHKPTFINVVTEVKVINQIQTELHGVRALLHDYSADLSYVSYLSNVEYLVKFHFIWNENRKDLIQDRLPNKHEDIMERSIRKGGRRDLFLGTRECFGLVDEIKQEEYENMPSYYDNVTIDLGIMFHSFAYPTDNQTLLKSYFTKTVMENGVIKFKAQSECEIVNTLSSYAFKVPSQIKSVDKEYAEYEKYEAMEKGES</sequence>